<dbReference type="GO" id="GO:0031966">
    <property type="term" value="C:mitochondrial membrane"/>
    <property type="evidence" value="ECO:0007669"/>
    <property type="project" value="UniProtKB-SubCell"/>
</dbReference>
<feature type="transmembrane region" description="Helical" evidence="6">
    <location>
        <begin position="68"/>
        <end position="88"/>
    </location>
</feature>
<keyword evidence="2 6" id="KW-0812">Transmembrane</keyword>
<evidence type="ECO:0000256" key="2">
    <source>
        <dbReference type="ARBA" id="ARBA00022692"/>
    </source>
</evidence>
<evidence type="ECO:0000313" key="8">
    <source>
        <dbReference type="Proteomes" id="UP000288805"/>
    </source>
</evidence>
<dbReference type="InterPro" id="IPR013946">
    <property type="entry name" value="NCA2-like"/>
</dbReference>
<dbReference type="EMBL" id="QGNW01000152">
    <property type="protein sequence ID" value="RVW90755.1"/>
    <property type="molecule type" value="Genomic_DNA"/>
</dbReference>
<evidence type="ECO:0000256" key="5">
    <source>
        <dbReference type="ARBA" id="ARBA00023136"/>
    </source>
</evidence>
<comment type="subcellular location">
    <subcellularLocation>
        <location evidence="1">Mitochondrion membrane</location>
        <topology evidence="1">Multi-pass membrane protein</topology>
    </subcellularLocation>
</comment>
<comment type="caution">
    <text evidence="7">The sequence shown here is derived from an EMBL/GenBank/DDBJ whole genome shotgun (WGS) entry which is preliminary data.</text>
</comment>
<evidence type="ECO:0000256" key="1">
    <source>
        <dbReference type="ARBA" id="ARBA00004225"/>
    </source>
</evidence>
<evidence type="ECO:0000256" key="3">
    <source>
        <dbReference type="ARBA" id="ARBA00022989"/>
    </source>
</evidence>
<dbReference type="PANTHER" id="PTHR28234:SF1">
    <property type="entry name" value="NUCLEAR CONTROL OF ATPASE PROTEIN 2"/>
    <property type="match status" value="1"/>
</dbReference>
<sequence>MQSDSSVDGSYSFPLVFEKLPDINQEGSQWTDCEIRDAINLIYQNLYKLDSYLSILVSKHRKPRKLTLYWIHYTCGAVGLSVCSVWLLRHSSLMGSNDIENWVREARDSTITFWNDHVEQPV</sequence>
<keyword evidence="4" id="KW-0496">Mitochondrion</keyword>
<dbReference type="AlphaFoldDB" id="A0A438I221"/>
<gene>
    <name evidence="7" type="primary">DGS1_2</name>
    <name evidence="7" type="ORF">CK203_046391</name>
</gene>
<reference evidence="7 8" key="1">
    <citation type="journal article" date="2018" name="PLoS Genet.">
        <title>Population sequencing reveals clonal diversity and ancestral inbreeding in the grapevine cultivar Chardonnay.</title>
        <authorList>
            <person name="Roach M.J."/>
            <person name="Johnson D.L."/>
            <person name="Bohlmann J."/>
            <person name="van Vuuren H.J."/>
            <person name="Jones S.J."/>
            <person name="Pretorius I.S."/>
            <person name="Schmidt S.A."/>
            <person name="Borneman A.R."/>
        </authorList>
    </citation>
    <scope>NUCLEOTIDE SEQUENCE [LARGE SCALE GENOMIC DNA]</scope>
    <source>
        <strain evidence="8">cv. Chardonnay</strain>
        <tissue evidence="7">Leaf</tissue>
    </source>
</reference>
<keyword evidence="5 6" id="KW-0472">Membrane</keyword>
<organism evidence="7 8">
    <name type="scientific">Vitis vinifera</name>
    <name type="common">Grape</name>
    <dbReference type="NCBI Taxonomy" id="29760"/>
    <lineage>
        <taxon>Eukaryota</taxon>
        <taxon>Viridiplantae</taxon>
        <taxon>Streptophyta</taxon>
        <taxon>Embryophyta</taxon>
        <taxon>Tracheophyta</taxon>
        <taxon>Spermatophyta</taxon>
        <taxon>Magnoliopsida</taxon>
        <taxon>eudicotyledons</taxon>
        <taxon>Gunneridae</taxon>
        <taxon>Pentapetalae</taxon>
        <taxon>rosids</taxon>
        <taxon>Vitales</taxon>
        <taxon>Vitaceae</taxon>
        <taxon>Viteae</taxon>
        <taxon>Vitis</taxon>
    </lineage>
</organism>
<proteinExistence type="predicted"/>
<accession>A0A438I221</accession>
<protein>
    <submittedName>
        <fullName evidence="7">Protein DGS1, mitochondrial</fullName>
    </submittedName>
</protein>
<dbReference type="Proteomes" id="UP000288805">
    <property type="component" value="Unassembled WGS sequence"/>
</dbReference>
<dbReference type="Pfam" id="PF08637">
    <property type="entry name" value="NCA2"/>
    <property type="match status" value="1"/>
</dbReference>
<evidence type="ECO:0000256" key="4">
    <source>
        <dbReference type="ARBA" id="ARBA00023128"/>
    </source>
</evidence>
<dbReference type="PANTHER" id="PTHR28234">
    <property type="entry name" value="NUCLEAR CONTROL OF ATPASE PROTEIN 2"/>
    <property type="match status" value="1"/>
</dbReference>
<evidence type="ECO:0000313" key="7">
    <source>
        <dbReference type="EMBL" id="RVW90755.1"/>
    </source>
</evidence>
<name>A0A438I221_VITVI</name>
<evidence type="ECO:0000256" key="6">
    <source>
        <dbReference type="SAM" id="Phobius"/>
    </source>
</evidence>
<keyword evidence="3 6" id="KW-1133">Transmembrane helix</keyword>